<comment type="caution">
    <text evidence="1">The sequence shown here is derived from an EMBL/GenBank/DDBJ whole genome shotgun (WGS) entry which is preliminary data.</text>
</comment>
<dbReference type="AlphaFoldDB" id="A0AA38GDJ3"/>
<organism evidence="1 2">
    <name type="scientific">Taxus chinensis</name>
    <name type="common">Chinese yew</name>
    <name type="synonym">Taxus wallichiana var. chinensis</name>
    <dbReference type="NCBI Taxonomy" id="29808"/>
    <lineage>
        <taxon>Eukaryota</taxon>
        <taxon>Viridiplantae</taxon>
        <taxon>Streptophyta</taxon>
        <taxon>Embryophyta</taxon>
        <taxon>Tracheophyta</taxon>
        <taxon>Spermatophyta</taxon>
        <taxon>Pinopsida</taxon>
        <taxon>Pinidae</taxon>
        <taxon>Conifers II</taxon>
        <taxon>Cupressales</taxon>
        <taxon>Taxaceae</taxon>
        <taxon>Taxus</taxon>
    </lineage>
</organism>
<feature type="non-terminal residue" evidence="1">
    <location>
        <position position="60"/>
    </location>
</feature>
<feature type="non-terminal residue" evidence="1">
    <location>
        <position position="1"/>
    </location>
</feature>
<protein>
    <submittedName>
        <fullName evidence="1">Uncharacterized protein</fullName>
    </submittedName>
</protein>
<accession>A0AA38GDJ3</accession>
<evidence type="ECO:0000313" key="1">
    <source>
        <dbReference type="EMBL" id="KAH9319679.1"/>
    </source>
</evidence>
<reference evidence="1 2" key="1">
    <citation type="journal article" date="2021" name="Nat. Plants">
        <title>The Taxus genome provides insights into paclitaxel biosynthesis.</title>
        <authorList>
            <person name="Xiong X."/>
            <person name="Gou J."/>
            <person name="Liao Q."/>
            <person name="Li Y."/>
            <person name="Zhou Q."/>
            <person name="Bi G."/>
            <person name="Li C."/>
            <person name="Du R."/>
            <person name="Wang X."/>
            <person name="Sun T."/>
            <person name="Guo L."/>
            <person name="Liang H."/>
            <person name="Lu P."/>
            <person name="Wu Y."/>
            <person name="Zhang Z."/>
            <person name="Ro D.K."/>
            <person name="Shang Y."/>
            <person name="Huang S."/>
            <person name="Yan J."/>
        </authorList>
    </citation>
    <scope>NUCLEOTIDE SEQUENCE [LARGE SCALE GENOMIC DNA]</scope>
    <source>
        <strain evidence="1">Ta-2019</strain>
    </source>
</reference>
<dbReference type="EMBL" id="JAHRHJ020000004">
    <property type="protein sequence ID" value="KAH9319679.1"/>
    <property type="molecule type" value="Genomic_DNA"/>
</dbReference>
<gene>
    <name evidence="1" type="ORF">KI387_021448</name>
</gene>
<name>A0AA38GDJ3_TAXCH</name>
<dbReference type="Proteomes" id="UP000824469">
    <property type="component" value="Unassembled WGS sequence"/>
</dbReference>
<keyword evidence="2" id="KW-1185">Reference proteome</keyword>
<evidence type="ECO:0000313" key="2">
    <source>
        <dbReference type="Proteomes" id="UP000824469"/>
    </source>
</evidence>
<sequence length="60" mass="6859">LQLGRRPRAFLERLVAFLPHGYRMREATLLAQAVYVIPTSTHKAYQIPTIFGLNSLYLGE</sequence>
<proteinExistence type="predicted"/>